<dbReference type="AlphaFoldDB" id="A0A0D2NKL9"/>
<evidence type="ECO:0000256" key="17">
    <source>
        <dbReference type="ARBA" id="ARBA00047899"/>
    </source>
</evidence>
<dbReference type="PROSITE" id="PS50011">
    <property type="entry name" value="PROTEIN_KINASE_DOM"/>
    <property type="match status" value="1"/>
</dbReference>
<keyword evidence="10 19" id="KW-0547">Nucleotide-binding</keyword>
<keyword evidence="5" id="KW-0433">Leucine-rich repeat</keyword>
<accession>A0A0D2NKL9</accession>
<dbReference type="PROSITE" id="PS00107">
    <property type="entry name" value="PROTEIN_KINASE_ATP"/>
    <property type="match status" value="1"/>
</dbReference>
<dbReference type="Gramene" id="KJB33607">
    <property type="protein sequence ID" value="KJB33607"/>
    <property type="gene ID" value="B456_006G021300"/>
</dbReference>
<evidence type="ECO:0000256" key="16">
    <source>
        <dbReference type="ARBA" id="ARBA00023180"/>
    </source>
</evidence>
<evidence type="ECO:0000256" key="12">
    <source>
        <dbReference type="ARBA" id="ARBA00022840"/>
    </source>
</evidence>
<dbReference type="Pfam" id="PF00069">
    <property type="entry name" value="Pkinase"/>
    <property type="match status" value="1"/>
</dbReference>
<dbReference type="EC" id="2.7.11.1" evidence="2"/>
<evidence type="ECO:0000256" key="3">
    <source>
        <dbReference type="ARBA" id="ARBA00022527"/>
    </source>
</evidence>
<dbReference type="PANTHER" id="PTHR48005">
    <property type="entry name" value="LEUCINE RICH REPEAT KINASE 2"/>
    <property type="match status" value="1"/>
</dbReference>
<keyword evidence="15" id="KW-0675">Receptor</keyword>
<evidence type="ECO:0000256" key="8">
    <source>
        <dbReference type="ARBA" id="ARBA00022729"/>
    </source>
</evidence>
<evidence type="ECO:0000256" key="7">
    <source>
        <dbReference type="ARBA" id="ARBA00022692"/>
    </source>
</evidence>
<dbReference type="InterPro" id="IPR017441">
    <property type="entry name" value="Protein_kinase_ATP_BS"/>
</dbReference>
<evidence type="ECO:0000256" key="11">
    <source>
        <dbReference type="ARBA" id="ARBA00022777"/>
    </source>
</evidence>
<evidence type="ECO:0000256" key="1">
    <source>
        <dbReference type="ARBA" id="ARBA00004479"/>
    </source>
</evidence>
<dbReference type="EMBL" id="CM001745">
    <property type="protein sequence ID" value="KJB33607.1"/>
    <property type="molecule type" value="Genomic_DNA"/>
</dbReference>
<evidence type="ECO:0000313" key="23">
    <source>
        <dbReference type="Proteomes" id="UP000032304"/>
    </source>
</evidence>
<dbReference type="PANTHER" id="PTHR48005:SF16">
    <property type="entry name" value="MDIS1-INTERACTING RECEPTOR LIKE KINASE 2-LIKE ISOFORM X1"/>
    <property type="match status" value="1"/>
</dbReference>
<dbReference type="Gene3D" id="3.30.200.20">
    <property type="entry name" value="Phosphorylase Kinase, domain 1"/>
    <property type="match status" value="1"/>
</dbReference>
<dbReference type="eggNOG" id="ENOG502QVKB">
    <property type="taxonomic scope" value="Eukaryota"/>
</dbReference>
<feature type="domain" description="Protein kinase" evidence="21">
    <location>
        <begin position="171"/>
        <end position="443"/>
    </location>
</feature>
<evidence type="ECO:0000256" key="9">
    <source>
        <dbReference type="ARBA" id="ARBA00022737"/>
    </source>
</evidence>
<dbReference type="Gene3D" id="3.80.10.10">
    <property type="entry name" value="Ribonuclease Inhibitor"/>
    <property type="match status" value="1"/>
</dbReference>
<reference evidence="22 23" key="1">
    <citation type="journal article" date="2012" name="Nature">
        <title>Repeated polyploidization of Gossypium genomes and the evolution of spinnable cotton fibres.</title>
        <authorList>
            <person name="Paterson A.H."/>
            <person name="Wendel J.F."/>
            <person name="Gundlach H."/>
            <person name="Guo H."/>
            <person name="Jenkins J."/>
            <person name="Jin D."/>
            <person name="Llewellyn D."/>
            <person name="Showmaker K.C."/>
            <person name="Shu S."/>
            <person name="Udall J."/>
            <person name="Yoo M.J."/>
            <person name="Byers R."/>
            <person name="Chen W."/>
            <person name="Doron-Faigenboim A."/>
            <person name="Duke M.V."/>
            <person name="Gong L."/>
            <person name="Grimwood J."/>
            <person name="Grover C."/>
            <person name="Grupp K."/>
            <person name="Hu G."/>
            <person name="Lee T.H."/>
            <person name="Li J."/>
            <person name="Lin L."/>
            <person name="Liu T."/>
            <person name="Marler B.S."/>
            <person name="Page J.T."/>
            <person name="Roberts A.W."/>
            <person name="Romanel E."/>
            <person name="Sanders W.S."/>
            <person name="Szadkowski E."/>
            <person name="Tan X."/>
            <person name="Tang H."/>
            <person name="Xu C."/>
            <person name="Wang J."/>
            <person name="Wang Z."/>
            <person name="Zhang D."/>
            <person name="Zhang L."/>
            <person name="Ashrafi H."/>
            <person name="Bedon F."/>
            <person name="Bowers J.E."/>
            <person name="Brubaker C.L."/>
            <person name="Chee P.W."/>
            <person name="Das S."/>
            <person name="Gingle A.R."/>
            <person name="Haigler C.H."/>
            <person name="Harker D."/>
            <person name="Hoffmann L.V."/>
            <person name="Hovav R."/>
            <person name="Jones D.C."/>
            <person name="Lemke C."/>
            <person name="Mansoor S."/>
            <person name="ur Rahman M."/>
            <person name="Rainville L.N."/>
            <person name="Rambani A."/>
            <person name="Reddy U.K."/>
            <person name="Rong J.K."/>
            <person name="Saranga Y."/>
            <person name="Scheffler B.E."/>
            <person name="Scheffler J.A."/>
            <person name="Stelly D.M."/>
            <person name="Triplett B.A."/>
            <person name="Van Deynze A."/>
            <person name="Vaslin M.F."/>
            <person name="Waghmare V.N."/>
            <person name="Walford S.A."/>
            <person name="Wright R.J."/>
            <person name="Zaki E.A."/>
            <person name="Zhang T."/>
            <person name="Dennis E.S."/>
            <person name="Mayer K.F."/>
            <person name="Peterson D.G."/>
            <person name="Rokhsar D.S."/>
            <person name="Wang X."/>
            <person name="Schmutz J."/>
        </authorList>
    </citation>
    <scope>NUCLEOTIDE SEQUENCE [LARGE SCALE GENOMIC DNA]</scope>
</reference>
<keyword evidence="9" id="KW-0677">Repeat</keyword>
<evidence type="ECO:0000256" key="5">
    <source>
        <dbReference type="ARBA" id="ARBA00022614"/>
    </source>
</evidence>
<dbReference type="STRING" id="29730.A0A0D2NKL9"/>
<evidence type="ECO:0000256" key="6">
    <source>
        <dbReference type="ARBA" id="ARBA00022679"/>
    </source>
</evidence>
<protein>
    <recommendedName>
        <fullName evidence="2">non-specific serine/threonine protein kinase</fullName>
        <ecNumber evidence="2">2.7.11.1</ecNumber>
    </recommendedName>
</protein>
<keyword evidence="3" id="KW-0723">Serine/threonine-protein kinase</keyword>
<evidence type="ECO:0000259" key="21">
    <source>
        <dbReference type="PROSITE" id="PS50011"/>
    </source>
</evidence>
<keyword evidence="13 20" id="KW-1133">Transmembrane helix</keyword>
<sequence>MFGCSGINPPCIINLCPICPINDLVLHSLSIFICPYDTLNLSYNFIEGKIPHQFDNDVNINILDLSYNNLTGKIPKSLRPLKEVNLSYNSLVGPIPEYLSYWFSSDLFWGNKYLFLCFLAFLTLGVLLFLRSRAKDNIPEPNVKKNGDLFSILNFDGRIAFEDIIEATNDFDIRYCIGTGGYGCVYRAQLPSGKIVALKKLHRRESEVLAFDKSFKNEAKMLSEIRHKNIVKLHGFCLHNRCMFLIYEYMAGGSLFCVFLDNTEALELDWIKRVKTVKDTACALSYLHHDWHPAIVYRDISSYNILLNSNLEACISDFGTARLLDPDSSNQTMLVRTNGYIAPAIFQMLVVKDEQHVTENCDVYSFGVLALETLMGKHSSELLVSLSASSSKNIILSDILDPRLSLPSDRRVAKDIVFAATMAFACLSLNPKFRPTMNEKISS</sequence>
<dbReference type="GO" id="GO:0005524">
    <property type="term" value="F:ATP binding"/>
    <property type="evidence" value="ECO:0007669"/>
    <property type="project" value="UniProtKB-UniRule"/>
</dbReference>
<dbReference type="SUPFAM" id="SSF52058">
    <property type="entry name" value="L domain-like"/>
    <property type="match status" value="1"/>
</dbReference>
<proteinExistence type="predicted"/>
<dbReference type="InterPro" id="IPR000719">
    <property type="entry name" value="Prot_kinase_dom"/>
</dbReference>
<keyword evidence="12 19" id="KW-0067">ATP-binding</keyword>
<keyword evidence="23" id="KW-1185">Reference proteome</keyword>
<dbReference type="InterPro" id="IPR001611">
    <property type="entry name" value="Leu-rich_rpt"/>
</dbReference>
<keyword evidence="14 20" id="KW-0472">Membrane</keyword>
<keyword evidence="6" id="KW-0808">Transferase</keyword>
<dbReference type="InterPro" id="IPR051420">
    <property type="entry name" value="Ser_Thr_Kinases_DiverseReg"/>
</dbReference>
<keyword evidence="8" id="KW-0732">Signal</keyword>
<dbReference type="Proteomes" id="UP000032304">
    <property type="component" value="Chromosome 6"/>
</dbReference>
<feature type="transmembrane region" description="Helical" evidence="20">
    <location>
        <begin position="113"/>
        <end position="130"/>
    </location>
</feature>
<dbReference type="OMA" id="LHIPARE"/>
<keyword evidence="11" id="KW-0418">Kinase</keyword>
<evidence type="ECO:0000256" key="14">
    <source>
        <dbReference type="ARBA" id="ARBA00023136"/>
    </source>
</evidence>
<keyword evidence="7 20" id="KW-0812">Transmembrane</keyword>
<gene>
    <name evidence="22" type="ORF">B456_006G021300</name>
</gene>
<comment type="catalytic activity">
    <reaction evidence="17">
        <text>L-threonyl-[protein] + ATP = O-phospho-L-threonyl-[protein] + ADP + H(+)</text>
        <dbReference type="Rhea" id="RHEA:46608"/>
        <dbReference type="Rhea" id="RHEA-COMP:11060"/>
        <dbReference type="Rhea" id="RHEA-COMP:11605"/>
        <dbReference type="ChEBI" id="CHEBI:15378"/>
        <dbReference type="ChEBI" id="CHEBI:30013"/>
        <dbReference type="ChEBI" id="CHEBI:30616"/>
        <dbReference type="ChEBI" id="CHEBI:61977"/>
        <dbReference type="ChEBI" id="CHEBI:456216"/>
        <dbReference type="EC" id="2.7.11.1"/>
    </reaction>
</comment>
<dbReference type="InterPro" id="IPR011009">
    <property type="entry name" value="Kinase-like_dom_sf"/>
</dbReference>
<dbReference type="SUPFAM" id="SSF56112">
    <property type="entry name" value="Protein kinase-like (PK-like)"/>
    <property type="match status" value="1"/>
</dbReference>
<dbReference type="GO" id="GO:0004674">
    <property type="term" value="F:protein serine/threonine kinase activity"/>
    <property type="evidence" value="ECO:0007669"/>
    <property type="project" value="UniProtKB-KW"/>
</dbReference>
<evidence type="ECO:0000256" key="13">
    <source>
        <dbReference type="ARBA" id="ARBA00022989"/>
    </source>
</evidence>
<evidence type="ECO:0000256" key="2">
    <source>
        <dbReference type="ARBA" id="ARBA00012513"/>
    </source>
</evidence>
<dbReference type="Pfam" id="PF00560">
    <property type="entry name" value="LRR_1"/>
    <property type="match status" value="3"/>
</dbReference>
<name>A0A0D2NKL9_GOSRA</name>
<feature type="binding site" evidence="19">
    <location>
        <position position="199"/>
    </location>
    <ligand>
        <name>ATP</name>
        <dbReference type="ChEBI" id="CHEBI:30616"/>
    </ligand>
</feature>
<evidence type="ECO:0000256" key="19">
    <source>
        <dbReference type="PROSITE-ProRule" id="PRU10141"/>
    </source>
</evidence>
<keyword evidence="4" id="KW-0597">Phosphoprotein</keyword>
<dbReference type="InterPro" id="IPR008266">
    <property type="entry name" value="Tyr_kinase_AS"/>
</dbReference>
<evidence type="ECO:0000256" key="15">
    <source>
        <dbReference type="ARBA" id="ARBA00023170"/>
    </source>
</evidence>
<evidence type="ECO:0000313" key="22">
    <source>
        <dbReference type="EMBL" id="KJB33607.1"/>
    </source>
</evidence>
<organism evidence="22 23">
    <name type="scientific">Gossypium raimondii</name>
    <name type="common">Peruvian cotton</name>
    <name type="synonym">Gossypium klotzschianum subsp. raimondii</name>
    <dbReference type="NCBI Taxonomy" id="29730"/>
    <lineage>
        <taxon>Eukaryota</taxon>
        <taxon>Viridiplantae</taxon>
        <taxon>Streptophyta</taxon>
        <taxon>Embryophyta</taxon>
        <taxon>Tracheophyta</taxon>
        <taxon>Spermatophyta</taxon>
        <taxon>Magnoliopsida</taxon>
        <taxon>eudicotyledons</taxon>
        <taxon>Gunneridae</taxon>
        <taxon>Pentapetalae</taxon>
        <taxon>rosids</taxon>
        <taxon>malvids</taxon>
        <taxon>Malvales</taxon>
        <taxon>Malvaceae</taxon>
        <taxon>Malvoideae</taxon>
        <taxon>Gossypium</taxon>
    </lineage>
</organism>
<comment type="subcellular location">
    <subcellularLocation>
        <location evidence="1">Membrane</location>
        <topology evidence="1">Single-pass type I membrane protein</topology>
    </subcellularLocation>
</comment>
<dbReference type="Gene3D" id="1.10.510.10">
    <property type="entry name" value="Transferase(Phosphotransferase) domain 1"/>
    <property type="match status" value="1"/>
</dbReference>
<dbReference type="FunFam" id="3.30.200.20:FF:000309">
    <property type="entry name" value="Leucine-rich repeat receptor protein kinase MSP1"/>
    <property type="match status" value="1"/>
</dbReference>
<comment type="catalytic activity">
    <reaction evidence="18">
        <text>L-seryl-[protein] + ATP = O-phospho-L-seryl-[protein] + ADP + H(+)</text>
        <dbReference type="Rhea" id="RHEA:17989"/>
        <dbReference type="Rhea" id="RHEA-COMP:9863"/>
        <dbReference type="Rhea" id="RHEA-COMP:11604"/>
        <dbReference type="ChEBI" id="CHEBI:15378"/>
        <dbReference type="ChEBI" id="CHEBI:29999"/>
        <dbReference type="ChEBI" id="CHEBI:30616"/>
        <dbReference type="ChEBI" id="CHEBI:83421"/>
        <dbReference type="ChEBI" id="CHEBI:456216"/>
        <dbReference type="EC" id="2.7.11.1"/>
    </reaction>
</comment>
<evidence type="ECO:0000256" key="20">
    <source>
        <dbReference type="SAM" id="Phobius"/>
    </source>
</evidence>
<evidence type="ECO:0000256" key="10">
    <source>
        <dbReference type="ARBA" id="ARBA00022741"/>
    </source>
</evidence>
<dbReference type="GO" id="GO:0016020">
    <property type="term" value="C:membrane"/>
    <property type="evidence" value="ECO:0007669"/>
    <property type="project" value="UniProtKB-SubCell"/>
</dbReference>
<dbReference type="PROSITE" id="PS00109">
    <property type="entry name" value="PROTEIN_KINASE_TYR"/>
    <property type="match status" value="1"/>
</dbReference>
<evidence type="ECO:0000256" key="4">
    <source>
        <dbReference type="ARBA" id="ARBA00022553"/>
    </source>
</evidence>
<dbReference type="InterPro" id="IPR032675">
    <property type="entry name" value="LRR_dom_sf"/>
</dbReference>
<keyword evidence="16" id="KW-0325">Glycoprotein</keyword>
<evidence type="ECO:0000256" key="18">
    <source>
        <dbReference type="ARBA" id="ARBA00048679"/>
    </source>
</evidence>